<proteinExistence type="predicted"/>
<reference evidence="2" key="1">
    <citation type="submission" date="2020-10" db="EMBL/GenBank/DDBJ databases">
        <title>Genome Sequence of ESBL Producing Zambian Clinical Strains.</title>
        <authorList>
            <person name="Shawa M."/>
            <person name="Furuta Y."/>
            <person name="Simbotwe M."/>
            <person name="Mulenga E."/>
            <person name="Mubanga M."/>
            <person name="Mulenga G."/>
            <person name="Kaile C."/>
            <person name="Zorigt T."/>
            <person name="Hang'ombe B."/>
            <person name="Higashi H."/>
        </authorList>
    </citation>
    <scope>NUCLEOTIDE SEQUENCE</scope>
    <source>
        <strain evidence="2">Zam_UTH_09</strain>
    </source>
</reference>
<gene>
    <name evidence="2" type="ORF">KPZU09_17730</name>
</gene>
<evidence type="ECO:0000256" key="1">
    <source>
        <dbReference type="SAM" id="MobiDB-lite"/>
    </source>
</evidence>
<name>A0A919HSQ3_KLEPN</name>
<comment type="caution">
    <text evidence="2">The sequence shown here is derived from an EMBL/GenBank/DDBJ whole genome shotgun (WGS) entry which is preliminary data.</text>
</comment>
<dbReference type="EMBL" id="BNFF01000001">
    <property type="protein sequence ID" value="GHK52037.1"/>
    <property type="molecule type" value="Genomic_DNA"/>
</dbReference>
<accession>A0A919HSQ3</accession>
<evidence type="ECO:0000313" key="2">
    <source>
        <dbReference type="EMBL" id="GHK52037.1"/>
    </source>
</evidence>
<sequence>MPRSGGGPLGSTLRSFKSRRRKTAAGAGDQQAAHAIIALGLLQTFRQLVMHQIVKTVEAVRAIEGNGHDALFHCAENESFHD</sequence>
<evidence type="ECO:0000313" key="3">
    <source>
        <dbReference type="Proteomes" id="UP000655094"/>
    </source>
</evidence>
<dbReference type="AlphaFoldDB" id="A0A919HSQ3"/>
<feature type="region of interest" description="Disordered" evidence="1">
    <location>
        <begin position="1"/>
        <end position="30"/>
    </location>
</feature>
<organism evidence="2 3">
    <name type="scientific">Klebsiella pneumoniae</name>
    <dbReference type="NCBI Taxonomy" id="573"/>
    <lineage>
        <taxon>Bacteria</taxon>
        <taxon>Pseudomonadati</taxon>
        <taxon>Pseudomonadota</taxon>
        <taxon>Gammaproteobacteria</taxon>
        <taxon>Enterobacterales</taxon>
        <taxon>Enterobacteriaceae</taxon>
        <taxon>Klebsiella/Raoultella group</taxon>
        <taxon>Klebsiella</taxon>
        <taxon>Klebsiella pneumoniae complex</taxon>
    </lineage>
</organism>
<dbReference type="Proteomes" id="UP000655094">
    <property type="component" value="Unassembled WGS sequence"/>
</dbReference>
<protein>
    <submittedName>
        <fullName evidence="2">Uncharacterized protein</fullName>
    </submittedName>
</protein>